<name>A0ABP4IYL5_9PSEU</name>
<dbReference type="InterPro" id="IPR010071">
    <property type="entry name" value="AA_adenyl_dom"/>
</dbReference>
<dbReference type="Gene3D" id="3.40.50.980">
    <property type="match status" value="8"/>
</dbReference>
<dbReference type="PROSITE" id="PS50075">
    <property type="entry name" value="CARRIER"/>
    <property type="match status" value="6"/>
</dbReference>
<dbReference type="InterPro" id="IPR001242">
    <property type="entry name" value="Condensation_dom"/>
</dbReference>
<dbReference type="InterPro" id="IPR009081">
    <property type="entry name" value="PP-bd_ACP"/>
</dbReference>
<dbReference type="Gene3D" id="3.30.300.30">
    <property type="match status" value="5"/>
</dbReference>
<feature type="domain" description="Carrier" evidence="7">
    <location>
        <begin position="477"/>
        <end position="559"/>
    </location>
</feature>
<sequence length="6817" mass="703983">MSARVPHPRPQALPLTAAQTGIWVDQQRDPANPAFVTAEQVELRGPLDVAALRGAATTAAAEVPWLGARFETVDGGRVVQHPGAWPAGCELVDLTGHDDPAAAAAGWTGADVRRPLDPHTEPLLRQALLVLGPQHHIWYVRAHHLLLDAYGYNLLRRRVTELYRAAGDPAGTPPAPRHGELAAVVEADAADLADPGRAAAEAFWTSRLDGAVPATLAAAPAPNPNPARELYRADGELDAAATAALREIATAAGAGSVEIVAAAVAALVWRRTGAADVVLDLPAMQRLGTPASRVPTTAVTVLPLRVRTGPSATPAGLVARVHEELRAAAAHRRYRGEDLRRAVRARAGREPSPALVVNVKPDPGRVRLGDATGEVHEIATGPVRDLMVTARLGAGTAGGAPRLVVRVDADAARYTAEETARHRDALLALLTEAAADPHRPLGEPDAALPGTAVPTGAAVSTGSGGPSGPAGPVAPGVPAAERERQVAALVAELLETDPASVDADTDLFAAGGHSLQVLWLVARLREGLDADADAPGLTVQAVFDRPTVREIAALLPAGRPVRSAATGPAPAPRPERPPLSPAQRRIWSLQRIEAGASYAVPLTVQLSGPLDTAALRTALGDVVARHEALRTLLPDDGGEPWQRVLPAADVTVPELPLRAVAGPGAARDAVRELAATPFDLAAELPWRAALLRTAPGEHLLALVLHHVAVDDRALAVLVDDLAVAYTARAAGAAPQQPPAPGYVDAVAAAAARFGDPADPASRAHAALGHWRTVLDGAPAETTLPVDLPRPPVESHRGAVVPFVLDETLTGAVQRLAAGTGSTPFLVLHAAVAALLHRMGAGTDLPLGVPVIERGADAADVVGLFLNTVVVRTDAGGDPSFRELLARVRAAGLDALAHQDAPFDQVLDAVAPARSLARHPLFQVLVSHQHEPAHRPSFAGLSARTAIVGTPTAKFDLTVRTVQTGGRIDGELEYATDLYSPATVEAFAHRLRGLLGAVTADPGRRLSELPVLTDAERAAYDGARAATAVPALPGLLPERFAAAVAAHPELPALTCAGETLGYAELDAAVNRLARALAARGAGPGALVGVLLPRGTDLVVALLAVLRCGAAYVPMDPGHPAERVRTVLADAAPVLLLTTTDADPGTGTGTLLLDDPAVRAELAGLPAEPPAAVVTDPEQLAYVIFTSGSTGRPKGVAVRHGGLQNFLDDMARDLGTGPGHRWLGVTTPAFDIAALELYGPLAHGGTLVLADPDEAGDPVALRGLVTRHRIDHVQATPSLWRALLDGAGDTFAGVTALVGGEALPADLAAALHASSARAVNLYGPTETTIWSSRWPVDPAVAGPPPIGGPLANTTLSVLDHRLRPVATGVTGDLHIGGAGLARGYHADPVRTAERFVPAPGGERIYRTGDLARRRADGLLDFLGRSDDQVKLHGFRIEPGEIEAALLEQDVAAAAVVVREIGPGRPALVAYLVPRGAAPDPAGVRAALAARLPEYMVPAHVVVLDALPLTPNGKLDRAALPAPQLTRAAQRREPSGPVERRLAELVAALLPDADGIGADEGFFDLGGDSIAAITLAARATAAGIPLTPREVFLNPTVAGLARVAATGDPSATPAAQPEPKLPEAELPEPTAAERVELAAAVPGLEAVLACSPLQEGLLFEAERTGRAGDLHIVQWFVDLDPALADPQRLTAATAAVAARRPALRTAFRRTRSGRPWQLVLRAAAPELGVHRGADPDAVADRERARSFDPATAPLLRLALVTGRDAPPRLIVTHHHLALDGWSVPTVLGEILQRAGTAGPADPGPALDGTALDGTALDDTAAHADLLARLARRAGRDHPAAVAAWAAALDGLDEPSLLVPPTAPGTPAEPDQLDVELDPQLQRRLLATARATGVTVNTVLQWAWGVLVARLTGRSEAVLGATSAGRPADEPGTADAVGMFVNTVAVRVLLRRGETAAQSLRRLQREQAELIDHQHLGLAELHRIAGLPALFDTFAVFESYPFEGLRATGARVVGGRDASPYPLGVVALPGDGLHLRLRYRRGPVTPDGAAVVAARLRTVLAALADDPDTPVDRIGVCPPEETAALLRAADGPTAAPAATLPQIVGRWADRTPDAPAVHGPDGRLGYRELLDAAARLGHELTTRGVRPEQVVALALPRSAELVVAMLAVHHAGAAYLPLDPGLPAARVAATVADIGPVLLLAADAVPAGVPGTLPVLRPSDPDTARRIAAHPVTPARPVDPAAAAYLITTSGSTGTPKSVVVAHTGLVALSGTMNAALGTGPGHRVAQFASAGFDTSVWELVMALGAGAEVVVVPDAQRLGSALSEFLHAGRITHLTLPPAALADLPVPDGVPPGATIVVAGEACPPDLARAWAATHRVVNSYGPTETTVDATIFDVAEGIEPDAHALPIGRPVHGTGTHVLDPDLRPVPDGGIGELYVSGTGLARGYLGRAGLTAARFVAHPWGPPGARLYRTGDLVRRGPGGLLVYAGRTDHQVKIRGFRVEPGEIEARLTERPEIDRALVTARDAALVAYVTGPGPVDPARVRAELAETLPGHMVPAFVVPLEVFPRTPNGKIDRAALPAPAPAAGAAVRGPRDAAEQTVRDLFAEVLGLPADSVGIDDGFFDLGGHSLLATRLVARLRAATGAAIGLGTLFDTPTVAALAALLPAAGAAVPGRAAVTRTRPERIPASPGQRRIWFLDRMLGDGRSAATSSMPLALRLDGEPDPAALHAALGDLTDRHEALRTLLVDDGGGEPRQHVLAAPVPVPLEFRAPTADELPAVLDEIAAYRFDTATELPLRAWVLLTGEPAGAESVLVLVLHHAAGDEGSVAPLLDDLHTAYTARLAGAAPAFAPLPVQYADHTLRLAEVLADDDGPAAADLRYWRDRLAGAPAELELPRDRPRPAVASYAGIDVEFRIDPGLHRGIRRLAGATGTTVFMVLHAAVATVLHRLGAGTDIPLGAPVSARPDLGGGPGELDDLVGLFLNTVVLRTDLSGDPSFRTLLDRVRITDPEAFDHALLPFERLVDELAPARSTARHPLFQVMVLHQRRRSATPPLGGHPTTEIPVGTGTARFDLTFGFREHDDADGLDGVVNAAADLYDRSGAQALARRVLRVLAAAVADPDAPVSAHDVLDPGEHAALAGLTATAARPEPRLLPERIADRADRHPERIAVRAGDRELAYRELSAAADRLAAELAARGAGPERVVGIALPRTADLVVAVLAVHRTGAGYLPLDPDYPVDRLRFMIDDVHPVVVLADAAAADRLAGTGAPLLDPTLLDPTLLDPTLLDPTPLDPGMAPAAPAAPVPPVAPDPDGVAYVIHTSGSTGRPKGVLVPHGALANFADATAELVPLTADDVVVAVTTLSFDIAVLEILVPLSVGATVVLADAATVRDPRLLDELVTRSGATVLQATPSLWAALLAARTRTVRNMYGPTETTVWSTSAVVRPGEPVTIGSPLRNTGAFVLDARLRPVPPGVPGELYLAGAGVVRGYHGRPALTAQRFVACPADGRAFGRMYRTGDLVRVRADGALEFLGRADDQVKVRGFRIELGEVEAALAAAPGVARAVVTVRGDALIGYLLPDTGSPDTGLPATGVPATGLPATGLLDTARVRESAARTLPSHMLPSVLVVLGSLPLTPNGKVDRAALPDPVAAAAPARTAPRTPVEETLVALVAEVLGRDPGTVGVHDDFFALGGHSLLATRLVSRVRAVLGIEPALRTVFEAPTPAGLAARLGAGDGEGRPRPALRPARRPDPMPLSPAQQRLWFLFRLEGPSAVWNVPLAARLRGPLDVTALEAALADVAARHEALRTVLPDTAGVPRQVVLDPAPVPLDVHEVPAGADLDGLLQAAVGAPFDLAVDRPLRAVLLRRAADDAVLVLVLHHVAADESSAVPLLTDLGAAYAARCAGRPPQLPPLPVQYADYTCWQRELLGEPGDPGSLGDRQLGWWRERLAGAPEELALPTDRPRPEIASGRGGSVTFTVGEPTALALRRIAAGHGASMFMLVHAAFVAVLARSGAGRDVVLGTPVAGRPDAALDELVGFFVNSLVLRTDAAGDPTFGALLDRVREADLAAFGRADVPFERVVEALAPPRRPGRHPLFQATVTYRTATGTDLGLPGLVTEPVELPDLHAKFDLSLLVGEPERGGHLEGLLRYAADLYDRETVAVLVARLERVLAAVAADPRVRLSRLDLGDPAGRHGPVHEVDRADLATLVGRGLAGDPEAEAVRVAGGAVLTRAQLRDRVDALAARLAARGAGPETVVGTGFPRGVDAVVALLAVAAAGAAHLPLDPALPAARLAHMIDDVRPALLLTDPAGADVLRAVAGDAELLLLDDPAVPAGPAPQARPDPDHPAYLIFTSGSTGLPKAVVVPHAGLASLVGTAAGWGFGPDSVVLTTSSPSFDVFVYMVTATLARGGRLVLAPAGVPDAAELARYAAEHGATHVVAPPVLMAEAARAAGDGPAFPPGSTLVVGADALPAALLRRLTATHRVVNAYGPTEATVNATSWSAGPVPGGIVTGPTAPIGLPDPNVTAHVLDDGLAPVPSGVAGELYLGGDGLARGYHGRAALTASRFVADPWSPGRRLYRTGDLVRRSADGTLHFLGRTDDQVKIRGFRIEPGEIEMVLTGHERVRAAAVLARRDGPADAPARLVGYVAAEPGGPAPAPAELREFAAARLPEHMVPVAVVVLDALPVNANGKIDHRALPAPDAVATTGGTGPRTPAEAALAAVVAEVLGLPAVGVDDDFFALGGDSIVSIRLVGRAREEGFDLAPRDVFTGRTVAALAALAAGRAGAAAPATGGAVPGATGRTAPTPVLAAFAAAGGAQARRYAQTRTVRTPAGLTGPELTAGLAALLSTHDVLRARLLPDGGLDVPELGPAPDGLLTRVEWDGDPAQVPVAAEAALRRLDPVAGPAVQAVWFDAGPAAPGRLFLAVHHIAVDAVSWPILLAGLRRTVTTGEPPARTGTPFRAWAHGLAAADVTAELPYWRAVLGDPADARIPDLDVPAGATGDGVRDRTLRLPAEVTGPLLDELPRRYRARTEDVLVTALAVALARFRARRGGDPDAPVLLDREGHGRDEELVPGTSLSGTVGWFTAVHPVRLTPAVAPADPDAVVAGGPAAGHALLAVKEALRAVPGTGTGFGLLAGRLPAHRPPVLLNWLGLLASGAPDGSGPDDWGVDTDLPAVAADADRPVTHALTVDAYRAADGTLAARLSWPSGVPEETVAELAADWEAVLRGLSAHAGTPGAGGVSPSDFPLVAPTADDLAALVAEAGEPADLLPVTPLQRGLLFHSGFDDTAGVDVYTTQTELEIDGPVDPERMRAALGAVLDAQPQLRAGFRLLGDGRHVAVVPPGVDVPLRVVDLSGRDPGPAEAEAGRQVATDRLDRFDPARPPLVRLLLVRFAADRWRLAVTTHHVLLDGWSAPLFMRAVLAAYAGDPLPPARPFRDFLAWLTTRDDDAARTAWATALAGPVEPTLVAPDALRGIPSGLPAEIGTTLSTADTTALAAAARTAGVTLNTLVQAAWALTLARTLGRTDVVFGSTVSGRTPDLPGVDGTLGLLINTVPVRVRLDPAEPVAALLDRLQAEQAELLAHQHLGLADIARAAGTGDLFDTLLVFESYPVDDDALAAAERAAGFRVSAARGRDATHYPLNLLVLPAGRGGDRLALTLRHRAELVDAGTAAAVLDRTVRALHELAARPSARVGGLDLLDPAERALLRAGGGPSGAPEPAHTGPHDLVALVRASVARTPSAIAVADRDTRLDYATLDAASARLAGRLAARGAGPERFVGVALGRSTDLLVALLAVLRTGAAYLPLDPDYPADRLRFLLDDADPVLVVGTAASLAGLPTAGREVVVLDREPGTVTGAGRVPDGPADPDAAAYVIYTSGSTGRPKGVVVSHRSAANLAAWAAAEFGPRRMLASTSLNFDVSVFELFGPLAAGGTVLLTGNALDLAVPGAPPAGADGAILSTVPAVLAGLLGGPGVVAEPASVVLAGEAFPGPLLDAVRARFGPGVEVRNAYGPTEATVYATVWRDDGGPARAAGLPIGRPLPGLRALVLDAALTPVPVGTAGELYLGGVGVARGYLNRPGLTASRFVADPAGSPGGRLYRTGDVVRWRADGELEYLGRSDDQVKVRGFRIEPGEVEAALSTHPSVGTAAVVASTGPAGARLLGYVVPAAGGPAPDPAELREHVAARLPAHLVPSAVLVLDELPRNANGKLDRSALPAPGEQSRATPEQAPAPEPAAQPRGDTAAQPHDDTAAVLAGIVAAVLGLDEVAPHDDFFTLGGDSIVAIGLVARARAAGLRITPRQVFTERTAAALAAVAEPEGAVAPAEPGTGPVPLTPIMRDLLERPGPIGRYAQARLLRAPAGLDERLLAAAVTALVARHDMLRARLTGDGLVVGPPERGLPPGTVSRVDVSGWSDADWRDGWTGLVGPVLDELDPRAGRMLRAVWFDRGPGREGRVFLAVHHLAVDGVSWRVLVPDLADAVAALARGATPAPEPVPTPFRQWARALVAEAGAGRRLAELAYWRDVVARPGLRLARRDLDPAVDLAGAERLQRTRIPAEVTGPLLTALPALYHAGAGDVLLAGLALAVAGARKDEPGSTDGLVVDLEGHGREEQLVPGADLSRTVGWFTTLFPVRLDLAGIDVADALAGGPSAGAAVKHVKEVLRTAPDGGIGFGLLRHLNPATAPELRDRAPDLLWNYLGRFTAGEDGGAWSGAPEAGALGGGVDPAMAADHALRVTAVAQDTPAGPELAVVWAWQPGAVDEGEIADLSRAFADALAALAAHAADPAAGGHTPSDLTAGGLSQAELDEFEAEFGSGSEDW</sequence>
<evidence type="ECO:0000313" key="8">
    <source>
        <dbReference type="EMBL" id="GAA1402539.1"/>
    </source>
</evidence>
<dbReference type="InterPro" id="IPR023213">
    <property type="entry name" value="CAT-like_dom_sf"/>
</dbReference>
<dbReference type="NCBIfam" id="NF003417">
    <property type="entry name" value="PRK04813.1"/>
    <property type="match status" value="7"/>
</dbReference>
<accession>A0ABP4IYL5</accession>
<dbReference type="Pfam" id="PF00550">
    <property type="entry name" value="PP-binding"/>
    <property type="match status" value="6"/>
</dbReference>
<reference evidence="9" key="1">
    <citation type="journal article" date="2019" name="Int. J. Syst. Evol. Microbiol.">
        <title>The Global Catalogue of Microorganisms (GCM) 10K type strain sequencing project: providing services to taxonomists for standard genome sequencing and annotation.</title>
        <authorList>
            <consortium name="The Broad Institute Genomics Platform"/>
            <consortium name="The Broad Institute Genome Sequencing Center for Infectious Disease"/>
            <person name="Wu L."/>
            <person name="Ma J."/>
        </authorList>
    </citation>
    <scope>NUCLEOTIDE SEQUENCE [LARGE SCALE GENOMIC DNA]</scope>
    <source>
        <strain evidence="9">JCM 11896</strain>
    </source>
</reference>
<feature type="region of interest" description="Disordered" evidence="6">
    <location>
        <begin position="437"/>
        <end position="478"/>
    </location>
</feature>
<dbReference type="CDD" id="cd19540">
    <property type="entry name" value="LCL_NRPS-like"/>
    <property type="match status" value="2"/>
</dbReference>
<gene>
    <name evidence="8" type="ORF">GCM10009613_62690</name>
</gene>
<dbReference type="PROSITE" id="PS00455">
    <property type="entry name" value="AMP_BINDING"/>
    <property type="match status" value="5"/>
</dbReference>
<dbReference type="SUPFAM" id="SSF52777">
    <property type="entry name" value="CoA-dependent acyltransferases"/>
    <property type="match status" value="16"/>
</dbReference>
<evidence type="ECO:0000313" key="9">
    <source>
        <dbReference type="Proteomes" id="UP001501414"/>
    </source>
</evidence>
<comment type="cofactor">
    <cofactor evidence="1">
        <name>pantetheine 4'-phosphate</name>
        <dbReference type="ChEBI" id="CHEBI:47942"/>
    </cofactor>
</comment>
<feature type="domain" description="Carrier" evidence="7">
    <location>
        <begin position="1530"/>
        <end position="1605"/>
    </location>
</feature>
<dbReference type="InterPro" id="IPR010060">
    <property type="entry name" value="NRPS_synth"/>
</dbReference>
<dbReference type="Gene3D" id="2.30.38.10">
    <property type="entry name" value="Luciferase, Domain 3"/>
    <property type="match status" value="4"/>
</dbReference>
<dbReference type="RefSeq" id="WP_344029787.1">
    <property type="nucleotide sequence ID" value="NZ_BAAAJK010000053.1"/>
</dbReference>
<dbReference type="InterPro" id="IPR042099">
    <property type="entry name" value="ANL_N_sf"/>
</dbReference>
<dbReference type="InterPro" id="IPR025110">
    <property type="entry name" value="AMP-bd_C"/>
</dbReference>
<keyword evidence="5" id="KW-0045">Antibiotic biosynthesis</keyword>
<dbReference type="Gene3D" id="3.30.559.30">
    <property type="entry name" value="Nonribosomal peptide synthetase, condensation domain"/>
    <property type="match status" value="8"/>
</dbReference>
<organism evidence="8 9">
    <name type="scientific">Pseudonocardia kongjuensis</name>
    <dbReference type="NCBI Taxonomy" id="102227"/>
    <lineage>
        <taxon>Bacteria</taxon>
        <taxon>Bacillati</taxon>
        <taxon>Actinomycetota</taxon>
        <taxon>Actinomycetes</taxon>
        <taxon>Pseudonocardiales</taxon>
        <taxon>Pseudonocardiaceae</taxon>
        <taxon>Pseudonocardia</taxon>
    </lineage>
</organism>
<dbReference type="InterPro" id="IPR000873">
    <property type="entry name" value="AMP-dep_synth/lig_dom"/>
</dbReference>
<protein>
    <recommendedName>
        <fullName evidence="7">Carrier domain-containing protein</fullName>
    </recommendedName>
</protein>
<dbReference type="InterPro" id="IPR045851">
    <property type="entry name" value="AMP-bd_C_sf"/>
</dbReference>
<dbReference type="Pfam" id="PF00668">
    <property type="entry name" value="Condensation"/>
    <property type="match status" value="8"/>
</dbReference>
<evidence type="ECO:0000256" key="4">
    <source>
        <dbReference type="ARBA" id="ARBA00022737"/>
    </source>
</evidence>
<keyword evidence="9" id="KW-1185">Reference proteome</keyword>
<dbReference type="InterPro" id="IPR020845">
    <property type="entry name" value="AMP-binding_CS"/>
</dbReference>
<dbReference type="InterPro" id="IPR006162">
    <property type="entry name" value="Ppantetheine_attach_site"/>
</dbReference>
<dbReference type="Pfam" id="PF13193">
    <property type="entry name" value="AMP-binding_C"/>
    <property type="match status" value="3"/>
</dbReference>
<dbReference type="CDD" id="cd05930">
    <property type="entry name" value="A_NRPS"/>
    <property type="match status" value="4"/>
</dbReference>
<dbReference type="PANTHER" id="PTHR45527">
    <property type="entry name" value="NONRIBOSOMAL PEPTIDE SYNTHETASE"/>
    <property type="match status" value="1"/>
</dbReference>
<keyword evidence="3" id="KW-0597">Phosphoprotein</keyword>
<dbReference type="Gene3D" id="1.10.1200.10">
    <property type="entry name" value="ACP-like"/>
    <property type="match status" value="6"/>
</dbReference>
<dbReference type="SUPFAM" id="SSF56801">
    <property type="entry name" value="Acetyl-CoA synthetase-like"/>
    <property type="match status" value="5"/>
</dbReference>
<evidence type="ECO:0000256" key="1">
    <source>
        <dbReference type="ARBA" id="ARBA00001957"/>
    </source>
</evidence>
<dbReference type="Gene3D" id="3.30.559.10">
    <property type="entry name" value="Chloramphenicol acetyltransferase-like domain"/>
    <property type="match status" value="8"/>
</dbReference>
<keyword evidence="4" id="KW-0677">Repeat</keyword>
<dbReference type="Gene3D" id="3.40.50.12780">
    <property type="entry name" value="N-terminal domain of ligase-like"/>
    <property type="match status" value="2"/>
</dbReference>
<feature type="region of interest" description="Disordered" evidence="6">
    <location>
        <begin position="3726"/>
        <end position="3748"/>
    </location>
</feature>
<evidence type="ECO:0000256" key="5">
    <source>
        <dbReference type="ARBA" id="ARBA00023194"/>
    </source>
</evidence>
<dbReference type="CDD" id="cd19543">
    <property type="entry name" value="DCL_NRPS"/>
    <property type="match status" value="1"/>
</dbReference>
<proteinExistence type="predicted"/>
<feature type="domain" description="Carrier" evidence="7">
    <location>
        <begin position="6243"/>
        <end position="6317"/>
    </location>
</feature>
<evidence type="ECO:0000256" key="3">
    <source>
        <dbReference type="ARBA" id="ARBA00022553"/>
    </source>
</evidence>
<feature type="domain" description="Carrier" evidence="7">
    <location>
        <begin position="3654"/>
        <end position="3731"/>
    </location>
</feature>
<dbReference type="InterPro" id="IPR036736">
    <property type="entry name" value="ACP-like_sf"/>
</dbReference>
<evidence type="ECO:0000256" key="6">
    <source>
        <dbReference type="SAM" id="MobiDB-lite"/>
    </source>
</evidence>
<dbReference type="EMBL" id="BAAAJK010000053">
    <property type="protein sequence ID" value="GAA1402539.1"/>
    <property type="molecule type" value="Genomic_DNA"/>
</dbReference>
<feature type="region of interest" description="Disordered" evidence="6">
    <location>
        <begin position="6206"/>
        <end position="6244"/>
    </location>
</feature>
<dbReference type="NCBIfam" id="TIGR01733">
    <property type="entry name" value="AA-adenyl-dom"/>
    <property type="match status" value="4"/>
</dbReference>
<feature type="compositionally biased region" description="Pro residues" evidence="6">
    <location>
        <begin position="569"/>
        <end position="580"/>
    </location>
</feature>
<dbReference type="NCBIfam" id="TIGR01720">
    <property type="entry name" value="NRPS-para261"/>
    <property type="match status" value="1"/>
</dbReference>
<dbReference type="SMART" id="SM00823">
    <property type="entry name" value="PKS_PP"/>
    <property type="match status" value="6"/>
</dbReference>
<dbReference type="InterPro" id="IPR020806">
    <property type="entry name" value="PKS_PP-bd"/>
</dbReference>
<dbReference type="PROSITE" id="PS00012">
    <property type="entry name" value="PHOSPHOPANTETHEINE"/>
    <property type="match status" value="5"/>
</dbReference>
<feature type="region of interest" description="Disordered" evidence="6">
    <location>
        <begin position="560"/>
        <end position="581"/>
    </location>
</feature>
<dbReference type="Proteomes" id="UP001501414">
    <property type="component" value="Unassembled WGS sequence"/>
</dbReference>
<dbReference type="SUPFAM" id="SSF47336">
    <property type="entry name" value="ACP-like"/>
    <property type="match status" value="6"/>
</dbReference>
<keyword evidence="2" id="KW-0596">Phosphopantetheine</keyword>
<feature type="domain" description="Carrier" evidence="7">
    <location>
        <begin position="2592"/>
        <end position="2666"/>
    </location>
</feature>
<dbReference type="Pfam" id="PF00501">
    <property type="entry name" value="AMP-binding"/>
    <property type="match status" value="6"/>
</dbReference>
<evidence type="ECO:0000259" key="7">
    <source>
        <dbReference type="PROSITE" id="PS50075"/>
    </source>
</evidence>
<dbReference type="PANTHER" id="PTHR45527:SF1">
    <property type="entry name" value="FATTY ACID SYNTHASE"/>
    <property type="match status" value="1"/>
</dbReference>
<evidence type="ECO:0000256" key="2">
    <source>
        <dbReference type="ARBA" id="ARBA00022450"/>
    </source>
</evidence>
<comment type="caution">
    <text evidence="8">The sequence shown here is derived from an EMBL/GenBank/DDBJ whole genome shotgun (WGS) entry which is preliminary data.</text>
</comment>
<feature type="domain" description="Carrier" evidence="7">
    <location>
        <begin position="4708"/>
        <end position="4782"/>
    </location>
</feature>